<evidence type="ECO:0000256" key="1">
    <source>
        <dbReference type="SAM" id="MobiDB-lite"/>
    </source>
</evidence>
<feature type="region of interest" description="Disordered" evidence="1">
    <location>
        <begin position="1"/>
        <end position="69"/>
    </location>
</feature>
<feature type="compositionally biased region" description="Basic and acidic residues" evidence="1">
    <location>
        <begin position="1"/>
        <end position="10"/>
    </location>
</feature>
<feature type="region of interest" description="Disordered" evidence="1">
    <location>
        <begin position="96"/>
        <end position="123"/>
    </location>
</feature>
<comment type="caution">
    <text evidence="2">The sequence shown here is derived from an EMBL/GenBank/DDBJ whole genome shotgun (WGS) entry which is preliminary data.</text>
</comment>
<feature type="compositionally biased region" description="Basic and acidic residues" evidence="1">
    <location>
        <begin position="44"/>
        <end position="69"/>
    </location>
</feature>
<evidence type="ECO:0000313" key="2">
    <source>
        <dbReference type="EMBL" id="MDR7093162.1"/>
    </source>
</evidence>
<accession>A0ABU1V6S0</accession>
<keyword evidence="3" id="KW-1185">Reference proteome</keyword>
<protein>
    <submittedName>
        <fullName evidence="2">Lambda repressor-like predicted transcriptional regulator</fullName>
    </submittedName>
</protein>
<dbReference type="Proteomes" id="UP001265550">
    <property type="component" value="Unassembled WGS sequence"/>
</dbReference>
<dbReference type="EMBL" id="JAVDWE010000002">
    <property type="protein sequence ID" value="MDR7093162.1"/>
    <property type="molecule type" value="Genomic_DNA"/>
</dbReference>
<name>A0ABU1V6S0_9BURK</name>
<reference evidence="2 3" key="1">
    <citation type="submission" date="2023-07" db="EMBL/GenBank/DDBJ databases">
        <title>Sorghum-associated microbial communities from plants grown in Nebraska, USA.</title>
        <authorList>
            <person name="Schachtman D."/>
        </authorList>
    </citation>
    <scope>NUCLEOTIDE SEQUENCE [LARGE SCALE GENOMIC DNA]</scope>
    <source>
        <strain evidence="2 3">BE240</strain>
    </source>
</reference>
<sequence>MGFGRDDRAAPQRAAAGRSTVDERGAPVEGAGTPASGTPAPHDMVAHRQARQEAARAAENKQAGDKKAVEHLQNVLSRMWEASAAVVDRALGIEPAASSEVPGTQSDTAPDLSSVAASTIPRKPVVAERQPKPALEPLPWPVMPESSEVEIDVVGDGIVPGEDTAAEVVAYDEYGHGSAAPVEAGAIISERV</sequence>
<organism evidence="2 3">
    <name type="scientific">Hydrogenophaga laconesensis</name>
    <dbReference type="NCBI Taxonomy" id="1805971"/>
    <lineage>
        <taxon>Bacteria</taxon>
        <taxon>Pseudomonadati</taxon>
        <taxon>Pseudomonadota</taxon>
        <taxon>Betaproteobacteria</taxon>
        <taxon>Burkholderiales</taxon>
        <taxon>Comamonadaceae</taxon>
        <taxon>Hydrogenophaga</taxon>
    </lineage>
</organism>
<evidence type="ECO:0000313" key="3">
    <source>
        <dbReference type="Proteomes" id="UP001265550"/>
    </source>
</evidence>
<proteinExistence type="predicted"/>
<gene>
    <name evidence="2" type="ORF">J2X09_000894</name>
</gene>